<dbReference type="EMBL" id="CP053586">
    <property type="protein sequence ID" value="WNZ24114.1"/>
    <property type="molecule type" value="Genomic_DNA"/>
</dbReference>
<reference evidence="3" key="1">
    <citation type="submission" date="2020-05" db="EMBL/GenBank/DDBJ databases">
        <authorList>
            <person name="Zhu T."/>
            <person name="Keshari N."/>
            <person name="Lu X."/>
        </authorList>
    </citation>
    <scope>NUCLEOTIDE SEQUENCE</scope>
    <source>
        <strain evidence="3">NK1-12</strain>
    </source>
</reference>
<dbReference type="InterPro" id="IPR010718">
    <property type="entry name" value="DUF1294"/>
</dbReference>
<dbReference type="InterPro" id="IPR012340">
    <property type="entry name" value="NA-bd_OB-fold"/>
</dbReference>
<dbReference type="Pfam" id="PF00313">
    <property type="entry name" value="CSD"/>
    <property type="match status" value="1"/>
</dbReference>
<protein>
    <submittedName>
        <fullName evidence="3">DUF1294 domain-containing protein</fullName>
    </submittedName>
</protein>
<keyword evidence="1" id="KW-1133">Transmembrane helix</keyword>
<dbReference type="Gene3D" id="2.40.50.140">
    <property type="entry name" value="Nucleic acid-binding proteins"/>
    <property type="match status" value="1"/>
</dbReference>
<feature type="domain" description="CSD" evidence="2">
    <location>
        <begin position="14"/>
        <end position="86"/>
    </location>
</feature>
<dbReference type="GO" id="GO:0043488">
    <property type="term" value="P:regulation of mRNA stability"/>
    <property type="evidence" value="ECO:0007669"/>
    <property type="project" value="TreeGrafter"/>
</dbReference>
<sequence>MAKDPKANSRQSVLHRGQLIEWQDKRGFGFIKPDDGSRRVFLHICDLKESTRRPQVGDVIYYQLGQDRDGKQRACHAFIEGARVKPWLRVSELERHLSQSLPRPALALELVLLSCLPVLGSAHFWWVTANPIPLVLYPLMSGLTFALYAHDKSRARQGKWRVSENTLHLCELLGGWLGALIAQRRLHHKSRKRSYQLIFWTIVIFHLAFWCHWLFLRKVPMR</sequence>
<accession>A0AA96WFJ5</accession>
<evidence type="ECO:0000256" key="1">
    <source>
        <dbReference type="SAM" id="Phobius"/>
    </source>
</evidence>
<evidence type="ECO:0000259" key="2">
    <source>
        <dbReference type="PROSITE" id="PS51857"/>
    </source>
</evidence>
<dbReference type="PANTHER" id="PTHR12962:SF1">
    <property type="entry name" value="COLD SHOCK DOMAIN-CONTAINING PROTEIN CG9705"/>
    <property type="match status" value="1"/>
</dbReference>
<organism evidence="3">
    <name type="scientific">Leptolyngbya sp. NK1-12</name>
    <dbReference type="NCBI Taxonomy" id="2547451"/>
    <lineage>
        <taxon>Bacteria</taxon>
        <taxon>Bacillati</taxon>
        <taxon>Cyanobacteriota</taxon>
        <taxon>Cyanophyceae</taxon>
        <taxon>Leptolyngbyales</taxon>
        <taxon>Leptolyngbyaceae</taxon>
        <taxon>Leptolyngbya group</taxon>
        <taxon>Leptolyngbya</taxon>
    </lineage>
</organism>
<dbReference type="RefSeq" id="WP_316429724.1">
    <property type="nucleotide sequence ID" value="NZ_CP053586.1"/>
</dbReference>
<keyword evidence="1" id="KW-0812">Transmembrane</keyword>
<dbReference type="InterPro" id="IPR052069">
    <property type="entry name" value="Ca-reg_mRNA-binding_domain"/>
</dbReference>
<feature type="transmembrane region" description="Helical" evidence="1">
    <location>
        <begin position="197"/>
        <end position="216"/>
    </location>
</feature>
<feature type="transmembrane region" description="Helical" evidence="1">
    <location>
        <begin position="105"/>
        <end position="126"/>
    </location>
</feature>
<dbReference type="AlphaFoldDB" id="A0AA96WFJ5"/>
<gene>
    <name evidence="3" type="ORF">HJG54_15420</name>
</gene>
<dbReference type="GO" id="GO:0005737">
    <property type="term" value="C:cytoplasm"/>
    <property type="evidence" value="ECO:0007669"/>
    <property type="project" value="TreeGrafter"/>
</dbReference>
<evidence type="ECO:0000313" key="3">
    <source>
        <dbReference type="EMBL" id="WNZ24114.1"/>
    </source>
</evidence>
<dbReference type="GO" id="GO:0003730">
    <property type="term" value="F:mRNA 3'-UTR binding"/>
    <property type="evidence" value="ECO:0007669"/>
    <property type="project" value="TreeGrafter"/>
</dbReference>
<keyword evidence="1" id="KW-0472">Membrane</keyword>
<dbReference type="Pfam" id="PF06961">
    <property type="entry name" value="DUF1294"/>
    <property type="match status" value="1"/>
</dbReference>
<dbReference type="PROSITE" id="PS51857">
    <property type="entry name" value="CSD_2"/>
    <property type="match status" value="1"/>
</dbReference>
<name>A0AA96WFJ5_9CYAN</name>
<dbReference type="InterPro" id="IPR002059">
    <property type="entry name" value="CSP_DNA-bd"/>
</dbReference>
<feature type="transmembrane region" description="Helical" evidence="1">
    <location>
        <begin position="132"/>
        <end position="149"/>
    </location>
</feature>
<proteinExistence type="predicted"/>
<dbReference type="PANTHER" id="PTHR12962">
    <property type="entry name" value="CALCIUM-REGULATED HEAT STABLE PROTEIN CRHSP-24-RELATED"/>
    <property type="match status" value="1"/>
</dbReference>
<dbReference type="SUPFAM" id="SSF50249">
    <property type="entry name" value="Nucleic acid-binding proteins"/>
    <property type="match status" value="1"/>
</dbReference>